<protein>
    <submittedName>
        <fullName evidence="2">Uncharacterized protein</fullName>
    </submittedName>
</protein>
<keyword evidence="1" id="KW-0812">Transmembrane</keyword>
<gene>
    <name evidence="2" type="ORF">CJ205_01520</name>
</gene>
<comment type="caution">
    <text evidence="2">The sequence shown here is derived from an EMBL/GenBank/DDBJ whole genome shotgun (WGS) entry which is preliminary data.</text>
</comment>
<dbReference type="EMBL" id="PNHE01000003">
    <property type="protein sequence ID" value="PMC59011.1"/>
    <property type="molecule type" value="Genomic_DNA"/>
</dbReference>
<dbReference type="Proteomes" id="UP000235682">
    <property type="component" value="Unassembled WGS sequence"/>
</dbReference>
<keyword evidence="1" id="KW-1133">Transmembrane helix</keyword>
<proteinExistence type="predicted"/>
<organism evidence="2 3">
    <name type="scientific">Dolosicoccus paucivorans</name>
    <dbReference type="NCBI Taxonomy" id="84521"/>
    <lineage>
        <taxon>Bacteria</taxon>
        <taxon>Bacillati</taxon>
        <taxon>Bacillota</taxon>
        <taxon>Bacilli</taxon>
        <taxon>Lactobacillales</taxon>
        <taxon>Aerococcaceae</taxon>
        <taxon>Dolosicoccus</taxon>
    </lineage>
</organism>
<dbReference type="Pfam" id="PF19700">
    <property type="entry name" value="DUF6198"/>
    <property type="match status" value="1"/>
</dbReference>
<evidence type="ECO:0000256" key="1">
    <source>
        <dbReference type="SAM" id="Phobius"/>
    </source>
</evidence>
<dbReference type="AlphaFoldDB" id="A0A2N6SPL4"/>
<keyword evidence="1" id="KW-0472">Membrane</keyword>
<dbReference type="STRING" id="84521.SAMN04487994_100722"/>
<evidence type="ECO:0000313" key="3">
    <source>
        <dbReference type="Proteomes" id="UP000235682"/>
    </source>
</evidence>
<name>A0A2N6SPL4_9LACT</name>
<feature type="transmembrane region" description="Helical" evidence="1">
    <location>
        <begin position="47"/>
        <end position="65"/>
    </location>
</feature>
<sequence length="78" mass="8557">MQQAIVLSYDLPFSTVKTGFDLSMVGVSVLLGLVFMGRIVGVREGTLLAGSLVGPLIHLFHRWFAPIWAKLDQWVAGE</sequence>
<feature type="transmembrane region" description="Helical" evidence="1">
    <location>
        <begin position="20"/>
        <end position="40"/>
    </location>
</feature>
<keyword evidence="3" id="KW-1185">Reference proteome</keyword>
<dbReference type="InterPro" id="IPR038750">
    <property type="entry name" value="YczE/YyaS-like"/>
</dbReference>
<accession>A0A2N6SPL4</accession>
<reference evidence="2 3" key="1">
    <citation type="submission" date="2017-09" db="EMBL/GenBank/DDBJ databases">
        <title>Bacterial strain isolated from the female urinary microbiota.</title>
        <authorList>
            <person name="Thomas-White K."/>
            <person name="Kumar N."/>
            <person name="Forster S."/>
            <person name="Putonti C."/>
            <person name="Lawley T."/>
            <person name="Wolfe A.J."/>
        </authorList>
    </citation>
    <scope>NUCLEOTIDE SEQUENCE [LARGE SCALE GENOMIC DNA]</scope>
    <source>
        <strain evidence="2 3">UMB0852</strain>
    </source>
</reference>
<evidence type="ECO:0000313" key="2">
    <source>
        <dbReference type="EMBL" id="PMC59011.1"/>
    </source>
</evidence>